<organism evidence="2 3">
    <name type="scientific">Bdellovibrio svalbardensis</name>
    <dbReference type="NCBI Taxonomy" id="2972972"/>
    <lineage>
        <taxon>Bacteria</taxon>
        <taxon>Pseudomonadati</taxon>
        <taxon>Bdellovibrionota</taxon>
        <taxon>Bdellovibrionia</taxon>
        <taxon>Bdellovibrionales</taxon>
        <taxon>Pseudobdellovibrionaceae</taxon>
        <taxon>Bdellovibrio</taxon>
    </lineage>
</organism>
<accession>A0ABT6DLW9</accession>
<feature type="signal peptide" evidence="1">
    <location>
        <begin position="1"/>
        <end position="20"/>
    </location>
</feature>
<evidence type="ECO:0000313" key="3">
    <source>
        <dbReference type="Proteomes" id="UP001152321"/>
    </source>
</evidence>
<proteinExistence type="predicted"/>
<evidence type="ECO:0000313" key="2">
    <source>
        <dbReference type="EMBL" id="MDG0817798.1"/>
    </source>
</evidence>
<dbReference type="Proteomes" id="UP001152321">
    <property type="component" value="Unassembled WGS sequence"/>
</dbReference>
<keyword evidence="1" id="KW-0732">Signal</keyword>
<keyword evidence="3" id="KW-1185">Reference proteome</keyword>
<feature type="chain" id="PRO_5047020127" evidence="1">
    <location>
        <begin position="21"/>
        <end position="145"/>
    </location>
</feature>
<gene>
    <name evidence="2" type="ORF">NWE73_15560</name>
</gene>
<sequence>MKALVSLSILILFITSQALAANDSLGVFFRPEKTIIQITQGGIQSRLQKWLKYVGAKQDAQLLSSDNSFKMECVRDLDTARCQLRLLPSALVQFHNKKIQAHIPLKDLGLSDAGPIEVPFESANGDRLDLVVSDGTLHLYVSKAR</sequence>
<dbReference type="RefSeq" id="WP_277579269.1">
    <property type="nucleotide sequence ID" value="NZ_JANRMI010000004.1"/>
</dbReference>
<reference evidence="2" key="1">
    <citation type="submission" date="2022-08" db="EMBL/GenBank/DDBJ databases">
        <title>Novel Bdellovibrio Species Isolated from Svalbard: Designation Bdellovibrio svalbardensis.</title>
        <authorList>
            <person name="Mitchell R.J."/>
            <person name="Choi S.Y."/>
        </authorList>
    </citation>
    <scope>NUCLEOTIDE SEQUENCE</scope>
    <source>
        <strain evidence="2">PAP01</strain>
    </source>
</reference>
<protein>
    <submittedName>
        <fullName evidence="2">Uncharacterized protein</fullName>
    </submittedName>
</protein>
<evidence type="ECO:0000256" key="1">
    <source>
        <dbReference type="SAM" id="SignalP"/>
    </source>
</evidence>
<comment type="caution">
    <text evidence="2">The sequence shown here is derived from an EMBL/GenBank/DDBJ whole genome shotgun (WGS) entry which is preliminary data.</text>
</comment>
<name>A0ABT6DLW9_9BACT</name>
<dbReference type="EMBL" id="JANRMI010000004">
    <property type="protein sequence ID" value="MDG0817798.1"/>
    <property type="molecule type" value="Genomic_DNA"/>
</dbReference>